<dbReference type="Proteomes" id="UP000075766">
    <property type="component" value="Unassembled WGS sequence"/>
</dbReference>
<gene>
    <name evidence="2" type="ORF">AY586_04080</name>
</gene>
<feature type="transmembrane region" description="Helical" evidence="1">
    <location>
        <begin position="130"/>
        <end position="154"/>
    </location>
</feature>
<organism evidence="2 3">
    <name type="scientific">Marichromatium gracile</name>
    <name type="common">Chromatium gracile</name>
    <dbReference type="NCBI Taxonomy" id="1048"/>
    <lineage>
        <taxon>Bacteria</taxon>
        <taxon>Pseudomonadati</taxon>
        <taxon>Pseudomonadota</taxon>
        <taxon>Gammaproteobacteria</taxon>
        <taxon>Chromatiales</taxon>
        <taxon>Chromatiaceae</taxon>
        <taxon>Marichromatium</taxon>
    </lineage>
</organism>
<feature type="transmembrane region" description="Helical" evidence="1">
    <location>
        <begin position="39"/>
        <end position="58"/>
    </location>
</feature>
<evidence type="ECO:0000256" key="1">
    <source>
        <dbReference type="SAM" id="Phobius"/>
    </source>
</evidence>
<sequence>MYDFSLALALYNLLPVAVTGLALWWLTGYVRDRDDTQLAMARLGAVLVFAAGVVKASWKLLVVTLGMDIPWLAAALFPLLGPGFALLAVALWSTVRPPLRHPWRLALGGLALVAVVAVARVELLGVARGWFLPLLTLASLGKLALSALLLTAALRLRRWGVGLLLAADLAVVLILPSLAITDPKPVSLHWTEQSLTLFGAACFALGVRGLWRATRRATIRARQARLRQRARH</sequence>
<dbReference type="EMBL" id="LSYU01000077">
    <property type="protein sequence ID" value="KXX63857.1"/>
    <property type="molecule type" value="Genomic_DNA"/>
</dbReference>
<evidence type="ECO:0000313" key="2">
    <source>
        <dbReference type="EMBL" id="KXX63857.1"/>
    </source>
</evidence>
<reference evidence="2 3" key="1">
    <citation type="submission" date="2016-02" db="EMBL/GenBank/DDBJ databases">
        <title>Genome sequence of Marichromatium gracile YL-28, a purple sulfur bacterium.</title>
        <authorList>
            <person name="Zhao C."/>
            <person name="Hong X."/>
            <person name="Chen S."/>
            <person name="Yang S."/>
        </authorList>
    </citation>
    <scope>NUCLEOTIDE SEQUENCE [LARGE SCALE GENOMIC DNA]</scope>
    <source>
        <strain evidence="2 3">YL28</strain>
    </source>
</reference>
<feature type="transmembrane region" description="Helical" evidence="1">
    <location>
        <begin position="6"/>
        <end position="27"/>
    </location>
</feature>
<feature type="transmembrane region" description="Helical" evidence="1">
    <location>
        <begin position="193"/>
        <end position="211"/>
    </location>
</feature>
<feature type="transmembrane region" description="Helical" evidence="1">
    <location>
        <begin position="105"/>
        <end position="124"/>
    </location>
</feature>
<accession>A0ABR5VHI1</accession>
<keyword evidence="1" id="KW-0812">Transmembrane</keyword>
<keyword evidence="3" id="KW-1185">Reference proteome</keyword>
<keyword evidence="1" id="KW-1133">Transmembrane helix</keyword>
<keyword evidence="1" id="KW-0472">Membrane</keyword>
<feature type="transmembrane region" description="Helical" evidence="1">
    <location>
        <begin position="161"/>
        <end position="181"/>
    </location>
</feature>
<dbReference type="RefSeq" id="WP_062276772.1">
    <property type="nucleotide sequence ID" value="NZ_LSYU01000077.1"/>
</dbReference>
<comment type="caution">
    <text evidence="2">The sequence shown here is derived from an EMBL/GenBank/DDBJ whole genome shotgun (WGS) entry which is preliminary data.</text>
</comment>
<feature type="transmembrane region" description="Helical" evidence="1">
    <location>
        <begin position="70"/>
        <end position="93"/>
    </location>
</feature>
<name>A0ABR5VHI1_MARGR</name>
<evidence type="ECO:0000313" key="3">
    <source>
        <dbReference type="Proteomes" id="UP000075766"/>
    </source>
</evidence>
<proteinExistence type="predicted"/>
<protein>
    <submittedName>
        <fullName evidence="2">Uncharacterized protein</fullName>
    </submittedName>
</protein>